<dbReference type="KEGG" id="sliu:111358334"/>
<dbReference type="Proteomes" id="UP000301870">
    <property type="component" value="Chromosome 27"/>
</dbReference>
<feature type="region of interest" description="Disordered" evidence="1">
    <location>
        <begin position="282"/>
        <end position="321"/>
    </location>
</feature>
<dbReference type="GO" id="GO:0048011">
    <property type="term" value="P:neurotrophin TRK receptor signaling pathway"/>
    <property type="evidence" value="ECO:0007669"/>
    <property type="project" value="InterPro"/>
</dbReference>
<organism evidence="2 3">
    <name type="scientific">Spodoptera litura</name>
    <name type="common">Asian cotton leafworm</name>
    <dbReference type="NCBI Taxonomy" id="69820"/>
    <lineage>
        <taxon>Eukaryota</taxon>
        <taxon>Metazoa</taxon>
        <taxon>Ecdysozoa</taxon>
        <taxon>Arthropoda</taxon>
        <taxon>Hexapoda</taxon>
        <taxon>Insecta</taxon>
        <taxon>Pterygota</taxon>
        <taxon>Neoptera</taxon>
        <taxon>Endopterygota</taxon>
        <taxon>Lepidoptera</taxon>
        <taxon>Glossata</taxon>
        <taxon>Ditrysia</taxon>
        <taxon>Noctuoidea</taxon>
        <taxon>Noctuidae</taxon>
        <taxon>Amphipyrinae</taxon>
        <taxon>Spodoptera</taxon>
    </lineage>
</organism>
<name>A0A9J7EJ00_SPOLT</name>
<sequence>MALCVCKCLNVTLEGDKIEDNVDIGKLELTSMEQRDIFFSEKLLSCSLSSLKSQVTQPALVEQRPVGRWTVHSCLACGDATHAISHDKNGPYALLISKSIQTTQDRINNLKKSNNYSPVFNLLVPEVTNDMEMKENVDTNNVINSDRNVWLPTQQVIGTLSKQLNQTLQSQLEAVEESVRQFRDQKYAEFEAYRERAQRDHKILASIISKARNNVDRDNWRIDSTLDNGPPSPHLPPLQRRRLSSFKDAKKVTQNYAKPPRNMQPEEDSLEAEDLFDLEGYDSRNNMLSDQDDYDSDQGSNDEGIHISRPRGGGGVDMIARSLPMNMPKFPVDRPSHRDLDDDEDPQDIAASIKALARSVHGDVYELPRPRFSTQI</sequence>
<dbReference type="GO" id="GO:0032007">
    <property type="term" value="P:negative regulation of TOR signaling"/>
    <property type="evidence" value="ECO:0007669"/>
    <property type="project" value="InterPro"/>
</dbReference>
<gene>
    <name evidence="3" type="primary">LOC111358334</name>
</gene>
<feature type="compositionally biased region" description="Basic and acidic residues" evidence="1">
    <location>
        <begin position="331"/>
        <end position="340"/>
    </location>
</feature>
<dbReference type="AlphaFoldDB" id="A0A9J7EJ00"/>
<protein>
    <submittedName>
        <fullName evidence="3">Uncharacterized protein LOC111358334</fullName>
    </submittedName>
</protein>
<dbReference type="GO" id="GO:0005737">
    <property type="term" value="C:cytoplasm"/>
    <property type="evidence" value="ECO:0007669"/>
    <property type="project" value="TreeGrafter"/>
</dbReference>
<accession>A0A9J7EJ00</accession>
<dbReference type="PANTHER" id="PTHR21844">
    <property type="entry name" value="AKT1 SUBSTRATE 1 PROTEIN"/>
    <property type="match status" value="1"/>
</dbReference>
<dbReference type="GeneID" id="111358334"/>
<reference evidence="3" key="1">
    <citation type="submission" date="2025-08" db="UniProtKB">
        <authorList>
            <consortium name="RefSeq"/>
        </authorList>
    </citation>
    <scope>IDENTIFICATION</scope>
    <source>
        <strain evidence="3">Ishihara</strain>
        <tissue evidence="3">Whole body</tissue>
    </source>
</reference>
<evidence type="ECO:0000313" key="3">
    <source>
        <dbReference type="RefSeq" id="XP_022829204.1"/>
    </source>
</evidence>
<proteinExistence type="predicted"/>
<dbReference type="RefSeq" id="XP_022829204.1">
    <property type="nucleotide sequence ID" value="XM_022973436.1"/>
</dbReference>
<dbReference type="PANTHER" id="PTHR21844:SF2">
    <property type="entry name" value="PROLINE-RICH AKT1 SUBSTRATE 1"/>
    <property type="match status" value="1"/>
</dbReference>
<dbReference type="OrthoDB" id="9992964at2759"/>
<keyword evidence="2" id="KW-1185">Reference proteome</keyword>
<evidence type="ECO:0000256" key="1">
    <source>
        <dbReference type="SAM" id="MobiDB-lite"/>
    </source>
</evidence>
<evidence type="ECO:0000313" key="2">
    <source>
        <dbReference type="Proteomes" id="UP000301870"/>
    </source>
</evidence>
<feature type="region of interest" description="Disordered" evidence="1">
    <location>
        <begin position="326"/>
        <end position="345"/>
    </location>
</feature>
<dbReference type="InterPro" id="IPR026682">
    <property type="entry name" value="AKT1S1"/>
</dbReference>
<feature type="region of interest" description="Disordered" evidence="1">
    <location>
        <begin position="220"/>
        <end position="270"/>
    </location>
</feature>